<name>A0ABP1G556_9CHLO</name>
<reference evidence="2 3" key="1">
    <citation type="submission" date="2024-06" db="EMBL/GenBank/DDBJ databases">
        <authorList>
            <person name="Kraege A."/>
            <person name="Thomma B."/>
        </authorList>
    </citation>
    <scope>NUCLEOTIDE SEQUENCE [LARGE SCALE GENOMIC DNA]</scope>
</reference>
<keyword evidence="1" id="KW-0732">Signal</keyword>
<comment type="caution">
    <text evidence="2">The sequence shown here is derived from an EMBL/GenBank/DDBJ whole genome shotgun (WGS) entry which is preliminary data.</text>
</comment>
<dbReference type="Proteomes" id="UP001497392">
    <property type="component" value="Unassembled WGS sequence"/>
</dbReference>
<evidence type="ECO:0000313" key="3">
    <source>
        <dbReference type="Proteomes" id="UP001497392"/>
    </source>
</evidence>
<dbReference type="EMBL" id="CAXHTA020000016">
    <property type="protein sequence ID" value="CAL5226912.1"/>
    <property type="molecule type" value="Genomic_DNA"/>
</dbReference>
<gene>
    <name evidence="2" type="primary">g9787</name>
    <name evidence="2" type="ORF">VP750_LOCUS8818</name>
</gene>
<accession>A0ABP1G556</accession>
<sequence>MARSCTSALLLLAIVALAGIRRLHAREFLETQITRHQRHLEQSLEYGKSIGGAAKDNTVGWSVSNAEGYNAAENVVCAAGLTQCHYKPACYDLQTSAERCGSCDISCDFLTQECKSGTCKCKEAFPVCAARGGRCLDAQSCPAGNDTGSYAVDINTQGVGGTVGILG</sequence>
<feature type="chain" id="PRO_5045667106" evidence="1">
    <location>
        <begin position="26"/>
        <end position="167"/>
    </location>
</feature>
<evidence type="ECO:0000256" key="1">
    <source>
        <dbReference type="SAM" id="SignalP"/>
    </source>
</evidence>
<evidence type="ECO:0000313" key="2">
    <source>
        <dbReference type="EMBL" id="CAL5226912.1"/>
    </source>
</evidence>
<proteinExistence type="predicted"/>
<keyword evidence="3" id="KW-1185">Reference proteome</keyword>
<feature type="signal peptide" evidence="1">
    <location>
        <begin position="1"/>
        <end position="25"/>
    </location>
</feature>
<protein>
    <submittedName>
        <fullName evidence="2">G9787 protein</fullName>
    </submittedName>
</protein>
<organism evidence="2 3">
    <name type="scientific">Coccomyxa viridis</name>
    <dbReference type="NCBI Taxonomy" id="1274662"/>
    <lineage>
        <taxon>Eukaryota</taxon>
        <taxon>Viridiplantae</taxon>
        <taxon>Chlorophyta</taxon>
        <taxon>core chlorophytes</taxon>
        <taxon>Trebouxiophyceae</taxon>
        <taxon>Trebouxiophyceae incertae sedis</taxon>
        <taxon>Coccomyxaceae</taxon>
        <taxon>Coccomyxa</taxon>
    </lineage>
</organism>